<comment type="similarity">
    <text evidence="1">Belongs to the universal stress protein A family.</text>
</comment>
<evidence type="ECO:0000313" key="4">
    <source>
        <dbReference type="Proteomes" id="UP000198504"/>
    </source>
</evidence>
<dbReference type="InterPro" id="IPR006015">
    <property type="entry name" value="Universal_stress_UspA"/>
</dbReference>
<dbReference type="OrthoDB" id="5419113at2"/>
<evidence type="ECO:0000313" key="3">
    <source>
        <dbReference type="EMBL" id="SEP80433.1"/>
    </source>
</evidence>
<dbReference type="STRING" id="1036181.SAMN05421756_101737"/>
<dbReference type="AlphaFoldDB" id="A0A1H9AVJ2"/>
<feature type="domain" description="UspA" evidence="2">
    <location>
        <begin position="2"/>
        <end position="128"/>
    </location>
</feature>
<dbReference type="PANTHER" id="PTHR46268">
    <property type="entry name" value="STRESS RESPONSE PROTEIN NHAX"/>
    <property type="match status" value="1"/>
</dbReference>
<accession>A0A1H9AVJ2</accession>
<dbReference type="Proteomes" id="UP000198504">
    <property type="component" value="Unassembled WGS sequence"/>
</dbReference>
<protein>
    <submittedName>
        <fullName evidence="3">Nucleotide-binding universal stress protein, UspA family</fullName>
    </submittedName>
</protein>
<organism evidence="3 4">
    <name type="scientific">Microlunatus flavus</name>
    <dbReference type="NCBI Taxonomy" id="1036181"/>
    <lineage>
        <taxon>Bacteria</taxon>
        <taxon>Bacillati</taxon>
        <taxon>Actinomycetota</taxon>
        <taxon>Actinomycetes</taxon>
        <taxon>Propionibacteriales</taxon>
        <taxon>Propionibacteriaceae</taxon>
        <taxon>Microlunatus</taxon>
    </lineage>
</organism>
<dbReference type="EMBL" id="FOFA01000001">
    <property type="protein sequence ID" value="SEP80433.1"/>
    <property type="molecule type" value="Genomic_DNA"/>
</dbReference>
<dbReference type="PANTHER" id="PTHR46268:SF15">
    <property type="entry name" value="UNIVERSAL STRESS PROTEIN HP_0031"/>
    <property type="match status" value="1"/>
</dbReference>
<dbReference type="RefSeq" id="WP_091177703.1">
    <property type="nucleotide sequence ID" value="NZ_FOFA01000001.1"/>
</dbReference>
<dbReference type="SUPFAM" id="SSF52402">
    <property type="entry name" value="Adenine nucleotide alpha hydrolases-like"/>
    <property type="match status" value="1"/>
</dbReference>
<dbReference type="CDD" id="cd00293">
    <property type="entry name" value="USP-like"/>
    <property type="match status" value="1"/>
</dbReference>
<dbReference type="InterPro" id="IPR006016">
    <property type="entry name" value="UspA"/>
</dbReference>
<sequence>MTIVVGFSATPPGRAALLAAADEARLRGTDVLVVNSSRGDAYADPGYAQPADLAWARATLDDAGVTFDVRQEVRGREASEEIVDVLEEVGASLCVIGLRRRSAVGKMLMGSNAHRILMESPCPVLTVRPEEH</sequence>
<reference evidence="4" key="1">
    <citation type="submission" date="2016-10" db="EMBL/GenBank/DDBJ databases">
        <authorList>
            <person name="Varghese N."/>
            <person name="Submissions S."/>
        </authorList>
    </citation>
    <scope>NUCLEOTIDE SEQUENCE [LARGE SCALE GENOMIC DNA]</scope>
    <source>
        <strain evidence="4">CGMCC 4.6856</strain>
    </source>
</reference>
<dbReference type="InterPro" id="IPR014729">
    <property type="entry name" value="Rossmann-like_a/b/a_fold"/>
</dbReference>
<evidence type="ECO:0000259" key="2">
    <source>
        <dbReference type="Pfam" id="PF00582"/>
    </source>
</evidence>
<proteinExistence type="inferred from homology"/>
<name>A0A1H9AVJ2_9ACTN</name>
<keyword evidence="4" id="KW-1185">Reference proteome</keyword>
<dbReference type="Gene3D" id="3.40.50.620">
    <property type="entry name" value="HUPs"/>
    <property type="match status" value="1"/>
</dbReference>
<evidence type="ECO:0000256" key="1">
    <source>
        <dbReference type="ARBA" id="ARBA00008791"/>
    </source>
</evidence>
<gene>
    <name evidence="3" type="ORF">SAMN05421756_101737</name>
</gene>
<dbReference type="PRINTS" id="PR01438">
    <property type="entry name" value="UNVRSLSTRESS"/>
</dbReference>
<dbReference type="Pfam" id="PF00582">
    <property type="entry name" value="Usp"/>
    <property type="match status" value="1"/>
</dbReference>